<dbReference type="Proteomes" id="UP001156881">
    <property type="component" value="Unassembled WGS sequence"/>
</dbReference>
<proteinExistence type="predicted"/>
<name>A0ABQ6D269_9HYPH</name>
<reference evidence="2" key="1">
    <citation type="journal article" date="2019" name="Int. J. Syst. Evol. Microbiol.">
        <title>The Global Catalogue of Microorganisms (GCM) 10K type strain sequencing project: providing services to taxonomists for standard genome sequencing and annotation.</title>
        <authorList>
            <consortium name="The Broad Institute Genomics Platform"/>
            <consortium name="The Broad Institute Genome Sequencing Center for Infectious Disease"/>
            <person name="Wu L."/>
            <person name="Ma J."/>
        </authorList>
    </citation>
    <scope>NUCLEOTIDE SEQUENCE [LARGE SCALE GENOMIC DNA]</scope>
    <source>
        <strain evidence="2">NBRC 107710</strain>
    </source>
</reference>
<organism evidence="1 2">
    <name type="scientific">Methylobacterium brachythecii</name>
    <dbReference type="NCBI Taxonomy" id="1176177"/>
    <lineage>
        <taxon>Bacteria</taxon>
        <taxon>Pseudomonadati</taxon>
        <taxon>Pseudomonadota</taxon>
        <taxon>Alphaproteobacteria</taxon>
        <taxon>Hyphomicrobiales</taxon>
        <taxon>Methylobacteriaceae</taxon>
        <taxon>Methylobacterium</taxon>
    </lineage>
</organism>
<protein>
    <submittedName>
        <fullName evidence="1">Uncharacterized protein</fullName>
    </submittedName>
</protein>
<sequence length="65" mass="7435">MKDPQPPQCQAILTKKQASVVRGGVRVHVPKVIKSRCTQWAREHGLCFIHAKMQREGKQIERAED</sequence>
<comment type="caution">
    <text evidence="1">The sequence shown here is derived from an EMBL/GenBank/DDBJ whole genome shotgun (WGS) entry which is preliminary data.</text>
</comment>
<gene>
    <name evidence="1" type="ORF">GCM10007884_24450</name>
</gene>
<keyword evidence="2" id="KW-1185">Reference proteome</keyword>
<dbReference type="EMBL" id="BSPG01000012">
    <property type="protein sequence ID" value="GLS44457.1"/>
    <property type="molecule type" value="Genomic_DNA"/>
</dbReference>
<evidence type="ECO:0000313" key="1">
    <source>
        <dbReference type="EMBL" id="GLS44457.1"/>
    </source>
</evidence>
<accession>A0ABQ6D269</accession>
<evidence type="ECO:0000313" key="2">
    <source>
        <dbReference type="Proteomes" id="UP001156881"/>
    </source>
</evidence>